<sequence>MGRGSNFLDEEDAQLARSWLHTSMHPIFANSMKKDQFWVKCAEHFNENTSGQHREGTSLKYRWSSLRPAVSRFCGIYSSIERNPPSGSGPSDWIAQAKILFQDQTDKGFTFERAWIELRDKPKWKSSLEKNPAPALIRTTEVSSPAATPTPSTNPPNNPPENNPDTPTPSGDGSRPTGIKAAKRALTHTELLNKKLKLMETTAGNTHTMSQKRYSEMAQANDIQEKLVNMDILSKDLLTCVDEYELAYFTQAKKDIITQMEARRNQPCPDVNPNPTTIENSESQASSSLAPINNPSSHAPSSEPNKSLLRSDGDEYEQTSGEEDEQPNDNHDPGNACNNNELPIDPAIFS</sequence>
<keyword evidence="5" id="KW-1185">Reference proteome</keyword>
<proteinExistence type="predicted"/>
<feature type="compositionally biased region" description="Low complexity" evidence="1">
    <location>
        <begin position="139"/>
        <end position="151"/>
    </location>
</feature>
<feature type="region of interest" description="Disordered" evidence="1">
    <location>
        <begin position="126"/>
        <end position="178"/>
    </location>
</feature>
<feature type="compositionally biased region" description="Pro residues" evidence="1">
    <location>
        <begin position="152"/>
        <end position="162"/>
    </location>
</feature>
<feature type="domain" description="No apical meristem-associated C-terminal" evidence="2">
    <location>
        <begin position="107"/>
        <end position="256"/>
    </location>
</feature>
<reference evidence="3" key="2">
    <citation type="submission" date="2016-05" db="EMBL/GenBank/DDBJ databases">
        <title>Comparative analysis highlights variable genome content of wheat rusts and divergence of the mating loci.</title>
        <authorList>
            <person name="Cuomo C.A."/>
            <person name="Bakkeren G."/>
            <person name="Szabo L."/>
            <person name="Khalil H."/>
            <person name="Joly D."/>
            <person name="Goldberg J."/>
            <person name="Young S."/>
            <person name="Zeng Q."/>
            <person name="Fellers J."/>
        </authorList>
    </citation>
    <scope>NUCLEOTIDE SEQUENCE [LARGE SCALE GENOMIC DNA]</scope>
    <source>
        <strain evidence="3">1-1 BBBD Race 1</strain>
    </source>
</reference>
<dbReference type="Pfam" id="PF14303">
    <property type="entry name" value="NAM-associated"/>
    <property type="match status" value="1"/>
</dbReference>
<dbReference type="VEuPathDB" id="FungiDB:PTTG_00513"/>
<dbReference type="EMBL" id="ADAS02000002">
    <property type="protein sequence ID" value="OAV99701.1"/>
    <property type="molecule type" value="Genomic_DNA"/>
</dbReference>
<protein>
    <submittedName>
        <fullName evidence="4">NAM-associated domain-containing protein</fullName>
    </submittedName>
</protein>
<evidence type="ECO:0000313" key="3">
    <source>
        <dbReference type="EMBL" id="OAV99701.1"/>
    </source>
</evidence>
<gene>
    <name evidence="3" type="ORF">PTTG_00513</name>
</gene>
<feature type="compositionally biased region" description="Acidic residues" evidence="1">
    <location>
        <begin position="314"/>
        <end position="327"/>
    </location>
</feature>
<dbReference type="Proteomes" id="UP000005240">
    <property type="component" value="Unassembled WGS sequence"/>
</dbReference>
<name>A0A180H4F6_PUCT1</name>
<dbReference type="OrthoDB" id="76487at2759"/>
<dbReference type="PANTHER" id="PTHR45023">
    <property type="match status" value="1"/>
</dbReference>
<reference evidence="4" key="4">
    <citation type="submission" date="2025-05" db="UniProtKB">
        <authorList>
            <consortium name="EnsemblFungi"/>
        </authorList>
    </citation>
    <scope>IDENTIFICATION</scope>
    <source>
        <strain evidence="4">isolate 1-1 / race 1 (BBBD)</strain>
    </source>
</reference>
<reference evidence="3" key="1">
    <citation type="submission" date="2009-11" db="EMBL/GenBank/DDBJ databases">
        <authorList>
            <consortium name="The Broad Institute Genome Sequencing Platform"/>
            <person name="Ward D."/>
            <person name="Feldgarden M."/>
            <person name="Earl A."/>
            <person name="Young S.K."/>
            <person name="Zeng Q."/>
            <person name="Koehrsen M."/>
            <person name="Alvarado L."/>
            <person name="Berlin A."/>
            <person name="Bochicchio J."/>
            <person name="Borenstein D."/>
            <person name="Chapman S.B."/>
            <person name="Chen Z."/>
            <person name="Engels R."/>
            <person name="Freedman E."/>
            <person name="Gellesch M."/>
            <person name="Goldberg J."/>
            <person name="Griggs A."/>
            <person name="Gujja S."/>
            <person name="Heilman E."/>
            <person name="Heiman D."/>
            <person name="Hepburn T."/>
            <person name="Howarth C."/>
            <person name="Jen D."/>
            <person name="Larson L."/>
            <person name="Lewis B."/>
            <person name="Mehta T."/>
            <person name="Park D."/>
            <person name="Pearson M."/>
            <person name="Roberts A."/>
            <person name="Saif S."/>
            <person name="Shea T."/>
            <person name="Shenoy N."/>
            <person name="Sisk P."/>
            <person name="Stolte C."/>
            <person name="Sykes S."/>
            <person name="Thomson T."/>
            <person name="Walk T."/>
            <person name="White J."/>
            <person name="Yandava C."/>
            <person name="Izard J."/>
            <person name="Baranova O.V."/>
            <person name="Blanton J.M."/>
            <person name="Tanner A.C."/>
            <person name="Dewhirst F.E."/>
            <person name="Haas B."/>
            <person name="Nusbaum C."/>
            <person name="Birren B."/>
        </authorList>
    </citation>
    <scope>NUCLEOTIDE SEQUENCE [LARGE SCALE GENOMIC DNA]</scope>
    <source>
        <strain evidence="3">1-1 BBBD Race 1</strain>
    </source>
</reference>
<reference evidence="4 5" key="3">
    <citation type="journal article" date="2017" name="G3 (Bethesda)">
        <title>Comparative analysis highlights variable genome content of wheat rusts and divergence of the mating loci.</title>
        <authorList>
            <person name="Cuomo C.A."/>
            <person name="Bakkeren G."/>
            <person name="Khalil H.B."/>
            <person name="Panwar V."/>
            <person name="Joly D."/>
            <person name="Linning R."/>
            <person name="Sakthikumar S."/>
            <person name="Song X."/>
            <person name="Adiconis X."/>
            <person name="Fan L."/>
            <person name="Goldberg J.M."/>
            <person name="Levin J.Z."/>
            <person name="Young S."/>
            <person name="Zeng Q."/>
            <person name="Anikster Y."/>
            <person name="Bruce M."/>
            <person name="Wang M."/>
            <person name="Yin C."/>
            <person name="McCallum B."/>
            <person name="Szabo L.J."/>
            <person name="Hulbert S."/>
            <person name="Chen X."/>
            <person name="Fellers J.P."/>
        </authorList>
    </citation>
    <scope>NUCLEOTIDE SEQUENCE</scope>
    <source>
        <strain evidence="5">Isolate 1-1 / race 1 (BBBD)</strain>
        <strain evidence="4">isolate 1-1 / race 1 (BBBD)</strain>
    </source>
</reference>
<dbReference type="InterPro" id="IPR029466">
    <property type="entry name" value="NAM-associated_C"/>
</dbReference>
<feature type="region of interest" description="Disordered" evidence="1">
    <location>
        <begin position="265"/>
        <end position="350"/>
    </location>
</feature>
<dbReference type="AlphaFoldDB" id="A0A180H4F6"/>
<evidence type="ECO:0000313" key="5">
    <source>
        <dbReference type="Proteomes" id="UP000005240"/>
    </source>
</evidence>
<dbReference type="PANTHER" id="PTHR45023:SF4">
    <property type="entry name" value="GLYCINE-RICH PROTEIN-RELATED"/>
    <property type="match status" value="1"/>
</dbReference>
<dbReference type="EnsemblFungi" id="PTTG_00513-t43_1">
    <property type="protein sequence ID" value="PTTG_00513-t43_1-p1"/>
    <property type="gene ID" value="PTTG_00513"/>
</dbReference>
<feature type="compositionally biased region" description="Polar residues" evidence="1">
    <location>
        <begin position="273"/>
        <end position="305"/>
    </location>
</feature>
<evidence type="ECO:0000259" key="2">
    <source>
        <dbReference type="Pfam" id="PF14303"/>
    </source>
</evidence>
<evidence type="ECO:0000313" key="4">
    <source>
        <dbReference type="EnsemblFungi" id="PTTG_00513-t43_1-p1"/>
    </source>
</evidence>
<evidence type="ECO:0000256" key="1">
    <source>
        <dbReference type="SAM" id="MobiDB-lite"/>
    </source>
</evidence>
<organism evidence="3">
    <name type="scientific">Puccinia triticina (isolate 1-1 / race 1 (BBBD))</name>
    <name type="common">Brown leaf rust fungus</name>
    <dbReference type="NCBI Taxonomy" id="630390"/>
    <lineage>
        <taxon>Eukaryota</taxon>
        <taxon>Fungi</taxon>
        <taxon>Dikarya</taxon>
        <taxon>Basidiomycota</taxon>
        <taxon>Pucciniomycotina</taxon>
        <taxon>Pucciniomycetes</taxon>
        <taxon>Pucciniales</taxon>
        <taxon>Pucciniaceae</taxon>
        <taxon>Puccinia</taxon>
    </lineage>
</organism>
<accession>A0A180H4F6</accession>